<sequence length="121" mass="14147">MLHFFCMVTILAFLLMQTTTDESVVECNLFYTLFHTQRATLSKLLVRVWGLDQGRMQEFPEGGVRCWSAFHTFRNSLPLSLVSRPKFYTCRNQEGGQDIRTPPGLDLVDHLHEFSRKQNHR</sequence>
<dbReference type="EMBL" id="GIFC01009242">
    <property type="protein sequence ID" value="MXU91325.1"/>
    <property type="molecule type" value="Transcribed_RNA"/>
</dbReference>
<proteinExistence type="predicted"/>
<reference evidence="2" key="1">
    <citation type="submission" date="2019-12" db="EMBL/GenBank/DDBJ databases">
        <title>An insight into the sialome of adult female Ixodes ricinus ticks feeding for 6 days.</title>
        <authorList>
            <person name="Perner J."/>
            <person name="Ribeiro J.M.C."/>
        </authorList>
    </citation>
    <scope>NUCLEOTIDE SEQUENCE</scope>
    <source>
        <strain evidence="2">Semi-engorged</strain>
        <tissue evidence="2">Salivary glands</tissue>
    </source>
</reference>
<feature type="chain" id="PRO_5025677350" evidence="1">
    <location>
        <begin position="21"/>
        <end position="121"/>
    </location>
</feature>
<keyword evidence="1" id="KW-0732">Signal</keyword>
<accession>A0A6B0UNR7</accession>
<evidence type="ECO:0000313" key="2">
    <source>
        <dbReference type="EMBL" id="MXU91325.1"/>
    </source>
</evidence>
<feature type="signal peptide" evidence="1">
    <location>
        <begin position="1"/>
        <end position="20"/>
    </location>
</feature>
<name>A0A6B0UNR7_IXORI</name>
<protein>
    <submittedName>
        <fullName evidence="2">Putative secreted protein</fullName>
    </submittedName>
</protein>
<evidence type="ECO:0000256" key="1">
    <source>
        <dbReference type="SAM" id="SignalP"/>
    </source>
</evidence>
<organism evidence="2">
    <name type="scientific">Ixodes ricinus</name>
    <name type="common">Common tick</name>
    <name type="synonym">Acarus ricinus</name>
    <dbReference type="NCBI Taxonomy" id="34613"/>
    <lineage>
        <taxon>Eukaryota</taxon>
        <taxon>Metazoa</taxon>
        <taxon>Ecdysozoa</taxon>
        <taxon>Arthropoda</taxon>
        <taxon>Chelicerata</taxon>
        <taxon>Arachnida</taxon>
        <taxon>Acari</taxon>
        <taxon>Parasitiformes</taxon>
        <taxon>Ixodida</taxon>
        <taxon>Ixodoidea</taxon>
        <taxon>Ixodidae</taxon>
        <taxon>Ixodinae</taxon>
        <taxon>Ixodes</taxon>
    </lineage>
</organism>
<dbReference type="AlphaFoldDB" id="A0A6B0UNR7"/>